<dbReference type="Pfam" id="PF20866">
    <property type="entry name" value="MdcG_N"/>
    <property type="match status" value="1"/>
</dbReference>
<dbReference type="Pfam" id="PF10620">
    <property type="entry name" value="MdcG"/>
    <property type="match status" value="1"/>
</dbReference>
<gene>
    <name evidence="5" type="ORF">DFQ45_102152</name>
</gene>
<evidence type="ECO:0000259" key="4">
    <source>
        <dbReference type="Pfam" id="PF20866"/>
    </source>
</evidence>
<dbReference type="NCBIfam" id="TIGR03135">
    <property type="entry name" value="malonate_mdcG"/>
    <property type="match status" value="1"/>
</dbReference>
<organism evidence="5 6">
    <name type="scientific">Thiopseudomonas denitrificans</name>
    <dbReference type="NCBI Taxonomy" id="1501432"/>
    <lineage>
        <taxon>Bacteria</taxon>
        <taxon>Pseudomonadati</taxon>
        <taxon>Pseudomonadota</taxon>
        <taxon>Gammaproteobacteria</taxon>
        <taxon>Pseudomonadales</taxon>
        <taxon>Pseudomonadaceae</taxon>
        <taxon>Thiopseudomonas</taxon>
    </lineage>
</organism>
<protein>
    <submittedName>
        <fullName evidence="5">Phosphoribosyl-dephospho-CoA transferase</fullName>
    </submittedName>
</protein>
<dbReference type="EMBL" id="SNYK01000002">
    <property type="protein sequence ID" value="TDQ39458.1"/>
    <property type="molecule type" value="Genomic_DNA"/>
</dbReference>
<proteinExistence type="predicted"/>
<evidence type="ECO:0000313" key="6">
    <source>
        <dbReference type="Proteomes" id="UP000294575"/>
    </source>
</evidence>
<feature type="domain" description="Phosphoribosyl-dephospho-CoA transferase MdcG C-terminal" evidence="3">
    <location>
        <begin position="92"/>
        <end position="202"/>
    </location>
</feature>
<comment type="caution">
    <text evidence="5">The sequence shown here is derived from an EMBL/GenBank/DDBJ whole genome shotgun (WGS) entry which is preliminary data.</text>
</comment>
<dbReference type="NCBIfam" id="NF002332">
    <property type="entry name" value="PRK01293.1"/>
    <property type="match status" value="1"/>
</dbReference>
<dbReference type="InterPro" id="IPR049180">
    <property type="entry name" value="MdcG_C"/>
</dbReference>
<evidence type="ECO:0000313" key="5">
    <source>
        <dbReference type="EMBL" id="TDQ39458.1"/>
    </source>
</evidence>
<evidence type="ECO:0000256" key="2">
    <source>
        <dbReference type="ARBA" id="ARBA00022695"/>
    </source>
</evidence>
<sequence>MSRIPVYNAADLQPHDLLWGMSPEQLTAAAPGWARERLALGDPVVVRRDANQPEQVAVGVRGLQRGQRFAGWMPASQVARRVQPEQIRQLKGAGTAVQATLDGIGQVFFGMAWGITGSHAFEALTGVKVTRAASDLDILLRLPELVSPEQAAGWLQQLAGLPVRVDIQVESGLGGFSLRDWAGSRSRVLLKTGTGALLTDNPWQTGGVA</sequence>
<feature type="domain" description="Phosphoribosyl-dephospho-CoA transferase MdcG N-terminal" evidence="4">
    <location>
        <begin position="13"/>
        <end position="84"/>
    </location>
</feature>
<keyword evidence="2" id="KW-0548">Nucleotidyltransferase</keyword>
<dbReference type="InterPro" id="IPR048903">
    <property type="entry name" value="MdcG_N"/>
</dbReference>
<evidence type="ECO:0000259" key="3">
    <source>
        <dbReference type="Pfam" id="PF10620"/>
    </source>
</evidence>
<accession>A0A4R6TZM1</accession>
<name>A0A4R6TZM1_9GAMM</name>
<evidence type="ECO:0000256" key="1">
    <source>
        <dbReference type="ARBA" id="ARBA00022679"/>
    </source>
</evidence>
<keyword evidence="6" id="KW-1185">Reference proteome</keyword>
<dbReference type="RefSeq" id="WP_101497408.1">
    <property type="nucleotide sequence ID" value="NZ_LNJZ01000009.1"/>
</dbReference>
<reference evidence="5 6" key="1">
    <citation type="submission" date="2019-03" db="EMBL/GenBank/DDBJ databases">
        <title>Genomic Encyclopedia of Type Strains, Phase IV (KMG-IV): sequencing the most valuable type-strain genomes for metagenomic binning, comparative biology and taxonomic classification.</title>
        <authorList>
            <person name="Goeker M."/>
        </authorList>
    </citation>
    <scope>NUCLEOTIDE SEQUENCE [LARGE SCALE GENOMIC DNA]</scope>
    <source>
        <strain evidence="5 6">DSM 28679</strain>
    </source>
</reference>
<keyword evidence="1 5" id="KW-0808">Transferase</keyword>
<dbReference type="GO" id="GO:0016779">
    <property type="term" value="F:nucleotidyltransferase activity"/>
    <property type="evidence" value="ECO:0007669"/>
    <property type="project" value="UniProtKB-KW"/>
</dbReference>
<dbReference type="OrthoDB" id="1275217at2"/>
<dbReference type="InterPro" id="IPR017557">
    <property type="entry name" value="Holo-ACP_synthase"/>
</dbReference>
<dbReference type="AlphaFoldDB" id="A0A4R6TZM1"/>
<dbReference type="Proteomes" id="UP000294575">
    <property type="component" value="Unassembled WGS sequence"/>
</dbReference>